<accession>A0A068SB75</accession>
<dbReference type="EMBL" id="CBTN010000065">
    <property type="protein sequence ID" value="CDH59087.1"/>
    <property type="molecule type" value="Genomic_DNA"/>
</dbReference>
<comment type="caution">
    <text evidence="1">The sequence shown here is derived from an EMBL/GenBank/DDBJ whole genome shotgun (WGS) entry which is preliminary data.</text>
</comment>
<dbReference type="AlphaFoldDB" id="A0A068SB75"/>
<gene>
    <name evidence="1" type="ORF">LCOR_09921.1</name>
</gene>
<keyword evidence="2" id="KW-1185">Reference proteome</keyword>
<dbReference type="VEuPathDB" id="FungiDB:LCOR_09921.1"/>
<dbReference type="OrthoDB" id="2288096at2759"/>
<reference evidence="1" key="1">
    <citation type="submission" date="2013-08" db="EMBL/GenBank/DDBJ databases">
        <title>Gene expansion shapes genome architecture in the human pathogen Lichtheimia corymbifera: an evolutionary genomics analysis in the ancient terrestrial Mucorales (Mucoromycotina).</title>
        <authorList>
            <person name="Schwartze V.U."/>
            <person name="Winter S."/>
            <person name="Shelest E."/>
            <person name="Marcet-Houben M."/>
            <person name="Horn F."/>
            <person name="Wehner S."/>
            <person name="Hoffmann K."/>
            <person name="Riege K."/>
            <person name="Sammeth M."/>
            <person name="Nowrousian M."/>
            <person name="Valiante V."/>
            <person name="Linde J."/>
            <person name="Jacobsen I.D."/>
            <person name="Marz M."/>
            <person name="Brakhage A.A."/>
            <person name="Gabaldon T."/>
            <person name="Bocker S."/>
            <person name="Voigt K."/>
        </authorList>
    </citation>
    <scope>NUCLEOTIDE SEQUENCE [LARGE SCALE GENOMIC DNA]</scope>
    <source>
        <strain evidence="1">FSU 9682</strain>
    </source>
</reference>
<sequence>MLPDDIQWCFDRADHLSFKDFIEAFDCLDRHHAQQRFDNILSKHFNTKSERDLRINGNYKTWTKSSDDSRFWTLRGDSINITKANLTGAEMVDSALDHRLASSRSADHSLQQALVDSDESTVDTPVPHPGSNSKIETILSIDDETVILHEETRPIRKGNPYIFKNTNITQLAMLLL</sequence>
<evidence type="ECO:0000313" key="1">
    <source>
        <dbReference type="EMBL" id="CDH59087.1"/>
    </source>
</evidence>
<proteinExistence type="predicted"/>
<evidence type="ECO:0000313" key="2">
    <source>
        <dbReference type="Proteomes" id="UP000027586"/>
    </source>
</evidence>
<organism evidence="1 2">
    <name type="scientific">Lichtheimia corymbifera JMRC:FSU:9682</name>
    <dbReference type="NCBI Taxonomy" id="1263082"/>
    <lineage>
        <taxon>Eukaryota</taxon>
        <taxon>Fungi</taxon>
        <taxon>Fungi incertae sedis</taxon>
        <taxon>Mucoromycota</taxon>
        <taxon>Mucoromycotina</taxon>
        <taxon>Mucoromycetes</taxon>
        <taxon>Mucorales</taxon>
        <taxon>Lichtheimiaceae</taxon>
        <taxon>Lichtheimia</taxon>
    </lineage>
</organism>
<protein>
    <submittedName>
        <fullName evidence="1">Uncharacterized protein</fullName>
    </submittedName>
</protein>
<dbReference type="Proteomes" id="UP000027586">
    <property type="component" value="Unassembled WGS sequence"/>
</dbReference>
<name>A0A068SB75_9FUNG</name>